<organism evidence="2">
    <name type="scientific">Serratia marcescens</name>
    <dbReference type="NCBI Taxonomy" id="615"/>
    <lineage>
        <taxon>Bacteria</taxon>
        <taxon>Pseudomonadati</taxon>
        <taxon>Pseudomonadota</taxon>
        <taxon>Gammaproteobacteria</taxon>
        <taxon>Enterobacterales</taxon>
        <taxon>Yersiniaceae</taxon>
        <taxon>Serratia</taxon>
    </lineage>
</organism>
<evidence type="ECO:0000256" key="1">
    <source>
        <dbReference type="SAM" id="Phobius"/>
    </source>
</evidence>
<reference evidence="2" key="1">
    <citation type="submission" date="2016-05" db="EMBL/GenBank/DDBJ databases">
        <authorList>
            <person name="Cock P.J.A."/>
            <person name="Cock P.J.A."/>
        </authorList>
    </citation>
    <scope>NUCLEOTIDE SEQUENCE</scope>
    <source>
        <strain evidence="2">PWN146_assembly</strain>
    </source>
</reference>
<proteinExistence type="predicted"/>
<evidence type="ECO:0000313" key="2">
    <source>
        <dbReference type="EMBL" id="SAY46273.1"/>
    </source>
</evidence>
<dbReference type="AlphaFoldDB" id="A0A1C3HMK0"/>
<sequence>MKIAIVLFFTLTLISALVQYLYYWRYKDEFTEFYQRYVQSAHPLPPFVIFADNLGLLGVSIKAQWFRWVLNGRKIRIGKNAFLSSKTYEFVNENTSQHLKSWIRKDFILSVLKMGCLALMCIFAFLSKA</sequence>
<keyword evidence="1" id="KW-0812">Transmembrane</keyword>
<keyword evidence="1" id="KW-0472">Membrane</keyword>
<dbReference type="EMBL" id="LT575490">
    <property type="protein sequence ID" value="SAY46273.1"/>
    <property type="molecule type" value="Genomic_DNA"/>
</dbReference>
<gene>
    <name evidence="2" type="ORF">PWN146_05039</name>
</gene>
<accession>A0A1C3HMK0</accession>
<name>A0A1C3HMK0_SERMA</name>
<feature type="transmembrane region" description="Helical" evidence="1">
    <location>
        <begin position="107"/>
        <end position="126"/>
    </location>
</feature>
<keyword evidence="1" id="KW-1133">Transmembrane helix</keyword>
<feature type="transmembrane region" description="Helical" evidence="1">
    <location>
        <begin position="47"/>
        <end position="70"/>
    </location>
</feature>
<protein>
    <submittedName>
        <fullName evidence="2">Uncharacterized protein</fullName>
    </submittedName>
</protein>